<reference evidence="2 3" key="1">
    <citation type="submission" date="2016-04" db="EMBL/GenBank/DDBJ databases">
        <title>Genome analyses suggest a sexual origin of heterokaryosis in a supposedly ancient asexual fungus.</title>
        <authorList>
            <person name="Ropars J."/>
            <person name="Sedzielewska K."/>
            <person name="Noel J."/>
            <person name="Charron P."/>
            <person name="Farinelli L."/>
            <person name="Marton T."/>
            <person name="Kruger M."/>
            <person name="Pelin A."/>
            <person name="Brachmann A."/>
            <person name="Corradi N."/>
        </authorList>
    </citation>
    <scope>NUCLEOTIDE SEQUENCE [LARGE SCALE GENOMIC DNA]</scope>
    <source>
        <strain evidence="2 3">A5</strain>
    </source>
</reference>
<feature type="region of interest" description="Disordered" evidence="1">
    <location>
        <begin position="19"/>
        <end position="48"/>
    </location>
</feature>
<reference evidence="2 3" key="2">
    <citation type="submission" date="2017-09" db="EMBL/GenBank/DDBJ databases">
        <title>Extensive intraspecific genome diversity in a model arbuscular mycorrhizal fungus.</title>
        <authorList>
            <person name="Chen E.C."/>
            <person name="Morin E."/>
            <person name="Beaudet D."/>
            <person name="Noel J."/>
            <person name="Ndikumana S."/>
            <person name="Charron P."/>
            <person name="St-Onge C."/>
            <person name="Giorgi J."/>
            <person name="Grigoriev I.V."/>
            <person name="Roux C."/>
            <person name="Martin F.M."/>
            <person name="Corradi N."/>
        </authorList>
    </citation>
    <scope>NUCLEOTIDE SEQUENCE [LARGE SCALE GENOMIC DNA]</scope>
    <source>
        <strain evidence="2 3">A5</strain>
    </source>
</reference>
<proteinExistence type="predicted"/>
<protein>
    <submittedName>
        <fullName evidence="2">Uncharacterized protein</fullName>
    </submittedName>
</protein>
<dbReference type="Proteomes" id="UP000232722">
    <property type="component" value="Unassembled WGS sequence"/>
</dbReference>
<sequence length="179" mass="21120">MLINDEWDLLHDLIPILGPATENEDQDNPNNPNNEKNTNEHQKNIDLNQPMQTSEVLKKVKDTLYQAMLFYWKNEHEISCLPSILDPQIKKLDFALYEIEQTLNSLKNKYRKIKLSLPRFFLSPDFLDKPRLWNVARLLGLSQTLKCCRTPWTIPDFRMLPTSWMNLNFGMLLDSLNYP</sequence>
<accession>A0A2N0NJL4</accession>
<evidence type="ECO:0000313" key="2">
    <source>
        <dbReference type="EMBL" id="PKB94745.1"/>
    </source>
</evidence>
<gene>
    <name evidence="2" type="ORF">RhiirA5_438121</name>
</gene>
<name>A0A2N0NJL4_9GLOM</name>
<comment type="caution">
    <text evidence="2">The sequence shown here is derived from an EMBL/GenBank/DDBJ whole genome shotgun (WGS) entry which is preliminary data.</text>
</comment>
<evidence type="ECO:0000313" key="3">
    <source>
        <dbReference type="Proteomes" id="UP000232722"/>
    </source>
</evidence>
<organism evidence="2 3">
    <name type="scientific">Rhizophagus irregularis</name>
    <dbReference type="NCBI Taxonomy" id="588596"/>
    <lineage>
        <taxon>Eukaryota</taxon>
        <taxon>Fungi</taxon>
        <taxon>Fungi incertae sedis</taxon>
        <taxon>Mucoromycota</taxon>
        <taxon>Glomeromycotina</taxon>
        <taxon>Glomeromycetes</taxon>
        <taxon>Glomerales</taxon>
        <taxon>Glomeraceae</taxon>
        <taxon>Rhizophagus</taxon>
    </lineage>
</organism>
<dbReference type="VEuPathDB" id="FungiDB:RhiirFUN_006541"/>
<dbReference type="EMBL" id="LLXJ01005614">
    <property type="protein sequence ID" value="PKB94745.1"/>
    <property type="molecule type" value="Genomic_DNA"/>
</dbReference>
<dbReference type="AlphaFoldDB" id="A0A2N0NJL4"/>
<dbReference type="VEuPathDB" id="FungiDB:RhiirA1_485758"/>
<evidence type="ECO:0000256" key="1">
    <source>
        <dbReference type="SAM" id="MobiDB-lite"/>
    </source>
</evidence>